<evidence type="ECO:0000256" key="1">
    <source>
        <dbReference type="SAM" id="MobiDB-lite"/>
    </source>
</evidence>
<protein>
    <submittedName>
        <fullName evidence="2">Uncharacterized protein</fullName>
    </submittedName>
</protein>
<feature type="compositionally biased region" description="Basic and acidic residues" evidence="1">
    <location>
        <begin position="311"/>
        <end position="331"/>
    </location>
</feature>
<name>K1WSU4_MARBU</name>
<dbReference type="KEGG" id="mbe:MBM_01362"/>
<dbReference type="RefSeq" id="XP_007289251.1">
    <property type="nucleotide sequence ID" value="XM_007289189.1"/>
</dbReference>
<feature type="compositionally biased region" description="Polar residues" evidence="1">
    <location>
        <begin position="46"/>
        <end position="64"/>
    </location>
</feature>
<feature type="region of interest" description="Disordered" evidence="1">
    <location>
        <begin position="271"/>
        <end position="331"/>
    </location>
</feature>
<feature type="compositionally biased region" description="Pro residues" evidence="1">
    <location>
        <begin position="285"/>
        <end position="304"/>
    </location>
</feature>
<feature type="region of interest" description="Disordered" evidence="1">
    <location>
        <begin position="45"/>
        <end position="134"/>
    </location>
</feature>
<dbReference type="GeneID" id="18757297"/>
<feature type="region of interest" description="Disordered" evidence="1">
    <location>
        <begin position="1"/>
        <end position="22"/>
    </location>
</feature>
<dbReference type="OrthoDB" id="10351094at2759"/>
<evidence type="ECO:0000313" key="3">
    <source>
        <dbReference type="Proteomes" id="UP000006753"/>
    </source>
</evidence>
<evidence type="ECO:0000313" key="2">
    <source>
        <dbReference type="EMBL" id="EKD20680.1"/>
    </source>
</evidence>
<proteinExistence type="predicted"/>
<dbReference type="Proteomes" id="UP000006753">
    <property type="component" value="Unassembled WGS sequence"/>
</dbReference>
<dbReference type="AlphaFoldDB" id="K1WSU4"/>
<accession>K1WSU4</accession>
<dbReference type="InParanoid" id="K1WSU4"/>
<gene>
    <name evidence="2" type="ORF">MBM_01362</name>
</gene>
<keyword evidence="3" id="KW-1185">Reference proteome</keyword>
<organism evidence="2 3">
    <name type="scientific">Marssonina brunnea f. sp. multigermtubi (strain MB_m1)</name>
    <name type="common">Marssonina leaf spot fungus</name>
    <dbReference type="NCBI Taxonomy" id="1072389"/>
    <lineage>
        <taxon>Eukaryota</taxon>
        <taxon>Fungi</taxon>
        <taxon>Dikarya</taxon>
        <taxon>Ascomycota</taxon>
        <taxon>Pezizomycotina</taxon>
        <taxon>Leotiomycetes</taxon>
        <taxon>Helotiales</taxon>
        <taxon>Drepanopezizaceae</taxon>
        <taxon>Drepanopeziza</taxon>
    </lineage>
</organism>
<dbReference type="HOGENOM" id="CLU_797114_0_0_1"/>
<feature type="compositionally biased region" description="Pro residues" evidence="1">
    <location>
        <begin position="114"/>
        <end position="127"/>
    </location>
</feature>
<dbReference type="EMBL" id="JH921429">
    <property type="protein sequence ID" value="EKD20680.1"/>
    <property type="molecule type" value="Genomic_DNA"/>
</dbReference>
<sequence>MSAANKNTGSQQTNGGTSNAPTARSYSAFELDVAATLASMGAITANRATTPSLAAAGTSSTTLDEATVLASPPASQQPDTAASVTSNTPVAKTNPKRQIKKAKKPADDDTSGIEPPPNTPASSPPTSPARESVTAARCLQLEAGVRDLVSDLGLLKGVFLDYATPADANHRAVSEAGYDSLGSLFVLEDEIKQLLRRVQEREQGEEGEETQAEYDEGEEFGQLDGRFQAALTAITALRVKLEGADENVAAGLLQAGDVQYKLIGTKPKTNVVGKHHHPHITASAPPTPANEPSVGPAPPAPAPAPASQKRRSGEEIDREIARKRAKMQDLEDEIYNLRKEKEGLAQPM</sequence>
<feature type="compositionally biased region" description="Basic residues" evidence="1">
    <location>
        <begin position="94"/>
        <end position="103"/>
    </location>
</feature>
<reference evidence="2 3" key="1">
    <citation type="journal article" date="2012" name="BMC Genomics">
        <title>Sequencing the genome of Marssonina brunnea reveals fungus-poplar co-evolution.</title>
        <authorList>
            <person name="Zhu S."/>
            <person name="Cao Y.-Z."/>
            <person name="Jiang C."/>
            <person name="Tan B.-Y."/>
            <person name="Wang Z."/>
            <person name="Feng S."/>
            <person name="Zhang L."/>
            <person name="Su X.-H."/>
            <person name="Brejova B."/>
            <person name="Vinar T."/>
            <person name="Xu M."/>
            <person name="Wang M.-X."/>
            <person name="Zhang S.-G."/>
            <person name="Huang M.-R."/>
            <person name="Wu R."/>
            <person name="Zhou Y."/>
        </authorList>
    </citation>
    <scope>NUCLEOTIDE SEQUENCE [LARGE SCALE GENOMIC DNA]</scope>
    <source>
        <strain evidence="2 3">MB_m1</strain>
    </source>
</reference>
<feature type="compositionally biased region" description="Polar residues" evidence="1">
    <location>
        <begin position="73"/>
        <end position="91"/>
    </location>
</feature>